<name>F9U9B8_9GAMM</name>
<organism evidence="2 3">
    <name type="scientific">Thiocapsa marina 5811</name>
    <dbReference type="NCBI Taxonomy" id="768671"/>
    <lineage>
        <taxon>Bacteria</taxon>
        <taxon>Pseudomonadati</taxon>
        <taxon>Pseudomonadota</taxon>
        <taxon>Gammaproteobacteria</taxon>
        <taxon>Chromatiales</taxon>
        <taxon>Chromatiaceae</taxon>
        <taxon>Thiocapsa</taxon>
    </lineage>
</organism>
<dbReference type="InterPro" id="IPR001173">
    <property type="entry name" value="Glyco_trans_2-like"/>
</dbReference>
<evidence type="ECO:0000313" key="3">
    <source>
        <dbReference type="Proteomes" id="UP000005459"/>
    </source>
</evidence>
<dbReference type="Pfam" id="PF00535">
    <property type="entry name" value="Glycos_transf_2"/>
    <property type="match status" value="1"/>
</dbReference>
<sequence length="306" mass="35415">MDRPAITAIVHTRDSAETLAKALASLRWADELIVADMDSRDETREIAGRYGARIVPLEPAPRVDGVRDRVTAMAVHPWILVLDSDEWLAEDAESAVAALIADQGDRFDAFALPRFNYVGEQWLRAQPWYPDNQIRLFRRGTVTWPDAIHVSPRMTTGWQRLKELQPPGCLHIHHRNYRDLRDFVRRQLDYALSETYDDRPERFDFGDHVAKAYEQLALRQAPDRDGDLSQAVALLLAWDAVVRGVLHWESLDPRPPLGAIQALPIASCRVPRWLVFLRRWSGARLPWLFLFRTARRMTDEWRNRRA</sequence>
<reference evidence="2 3" key="1">
    <citation type="submission" date="2011-06" db="EMBL/GenBank/DDBJ databases">
        <title>The draft genome of Thiocapsa marina 5811.</title>
        <authorList>
            <consortium name="US DOE Joint Genome Institute (JGI-PGF)"/>
            <person name="Lucas S."/>
            <person name="Han J."/>
            <person name="Cheng J.-F."/>
            <person name="Goodwin L."/>
            <person name="Pitluck S."/>
            <person name="Peters L."/>
            <person name="Land M.L."/>
            <person name="Hauser L."/>
            <person name="Vogl K."/>
            <person name="Liu Z."/>
            <person name="Imhoff J."/>
            <person name="Thiel V."/>
            <person name="Frigaard N.-U."/>
            <person name="Bryant D."/>
            <person name="Woyke T.J."/>
        </authorList>
    </citation>
    <scope>NUCLEOTIDE SEQUENCE [LARGE SCALE GENOMIC DNA]</scope>
    <source>
        <strain evidence="2 3">5811</strain>
    </source>
</reference>
<dbReference type="STRING" id="768671.ThimaDRAFT_1520"/>
<dbReference type="RefSeq" id="WP_007192397.1">
    <property type="nucleotide sequence ID" value="NZ_AFWV01000004.1"/>
</dbReference>
<accession>F9U9B8</accession>
<gene>
    <name evidence="2" type="ORF">ThimaDRAFT_1520</name>
</gene>
<dbReference type="AlphaFoldDB" id="F9U9B8"/>
<dbReference type="EMBL" id="AFWV01000004">
    <property type="protein sequence ID" value="EGV19376.1"/>
    <property type="molecule type" value="Genomic_DNA"/>
</dbReference>
<evidence type="ECO:0000259" key="1">
    <source>
        <dbReference type="Pfam" id="PF00535"/>
    </source>
</evidence>
<dbReference type="GO" id="GO:0016740">
    <property type="term" value="F:transferase activity"/>
    <property type="evidence" value="ECO:0007669"/>
    <property type="project" value="UniProtKB-KW"/>
</dbReference>
<keyword evidence="2" id="KW-0808">Transferase</keyword>
<dbReference type="InterPro" id="IPR029044">
    <property type="entry name" value="Nucleotide-diphossugar_trans"/>
</dbReference>
<protein>
    <submittedName>
        <fullName evidence="2">Glycosyl transferase family 2</fullName>
    </submittedName>
</protein>
<evidence type="ECO:0000313" key="2">
    <source>
        <dbReference type="EMBL" id="EGV19376.1"/>
    </source>
</evidence>
<dbReference type="SUPFAM" id="SSF53448">
    <property type="entry name" value="Nucleotide-diphospho-sugar transferases"/>
    <property type="match status" value="1"/>
</dbReference>
<dbReference type="eggNOG" id="COG0463">
    <property type="taxonomic scope" value="Bacteria"/>
</dbReference>
<dbReference type="Proteomes" id="UP000005459">
    <property type="component" value="Unassembled WGS sequence"/>
</dbReference>
<dbReference type="OrthoDB" id="9815923at2"/>
<dbReference type="Gene3D" id="3.90.550.10">
    <property type="entry name" value="Spore Coat Polysaccharide Biosynthesis Protein SpsA, Chain A"/>
    <property type="match status" value="1"/>
</dbReference>
<proteinExistence type="predicted"/>
<feature type="domain" description="Glycosyltransferase 2-like" evidence="1">
    <location>
        <begin position="8"/>
        <end position="148"/>
    </location>
</feature>
<keyword evidence="3" id="KW-1185">Reference proteome</keyword>